<organism evidence="1">
    <name type="scientific">marine sediment metagenome</name>
    <dbReference type="NCBI Taxonomy" id="412755"/>
    <lineage>
        <taxon>unclassified sequences</taxon>
        <taxon>metagenomes</taxon>
        <taxon>ecological metagenomes</taxon>
    </lineage>
</organism>
<proteinExistence type="predicted"/>
<protein>
    <submittedName>
        <fullName evidence="1">Uncharacterized protein</fullName>
    </submittedName>
</protein>
<gene>
    <name evidence="1" type="ORF">S12H4_33420</name>
</gene>
<reference evidence="1" key="1">
    <citation type="journal article" date="2014" name="Front. Microbiol.">
        <title>High frequency of phylogenetically diverse reductive dehalogenase-homologous genes in deep subseafloor sedimentary metagenomes.</title>
        <authorList>
            <person name="Kawai M."/>
            <person name="Futagami T."/>
            <person name="Toyoda A."/>
            <person name="Takaki Y."/>
            <person name="Nishi S."/>
            <person name="Hori S."/>
            <person name="Arai W."/>
            <person name="Tsubouchi T."/>
            <person name="Morono Y."/>
            <person name="Uchiyama I."/>
            <person name="Ito T."/>
            <person name="Fujiyama A."/>
            <person name="Inagaki F."/>
            <person name="Takami H."/>
        </authorList>
    </citation>
    <scope>NUCLEOTIDE SEQUENCE</scope>
    <source>
        <strain evidence="1">Expedition CK06-06</strain>
    </source>
</reference>
<sequence>MILLEPFTISPLRDVILRTVIKAEAPEDIEAVMVFRFYTVEVIEDKRKSAKRK</sequence>
<dbReference type="EMBL" id="BARW01019690">
    <property type="protein sequence ID" value="GAI98301.1"/>
    <property type="molecule type" value="Genomic_DNA"/>
</dbReference>
<dbReference type="AlphaFoldDB" id="X1U3T7"/>
<name>X1U3T7_9ZZZZ</name>
<comment type="caution">
    <text evidence="1">The sequence shown here is derived from an EMBL/GenBank/DDBJ whole genome shotgun (WGS) entry which is preliminary data.</text>
</comment>
<evidence type="ECO:0000313" key="1">
    <source>
        <dbReference type="EMBL" id="GAI98301.1"/>
    </source>
</evidence>
<accession>X1U3T7</accession>